<keyword evidence="4 6" id="KW-0167">Capsid protein</keyword>
<dbReference type="Pfam" id="PF02956">
    <property type="entry name" value="TT_ORF1"/>
    <property type="match status" value="1"/>
</dbReference>
<evidence type="ECO:0000256" key="6">
    <source>
        <dbReference type="RuleBase" id="RU361230"/>
    </source>
</evidence>
<feature type="region of interest" description="Disordered" evidence="7">
    <location>
        <begin position="582"/>
        <end position="606"/>
    </location>
</feature>
<name>A0AAU7ST86_9VIRU</name>
<evidence type="ECO:0000256" key="1">
    <source>
        <dbReference type="ARBA" id="ARBA00004328"/>
    </source>
</evidence>
<sequence>MPFWWRRRRKPWYGPFRRRWRRRQYKTRRRRRRYPRRRTRKTYGRRRTRRKRKVRRKLQKLTLKVWQPDSVRKCKIKLLGTLVNGAQGRQMYCYTNEIANYLPPKSPGGGGFGCEIITLEYLYEQYLQRNCIWTKTNQYSDLCRYTGGKITLYRHATIDFIFSYNIQPPFTIEKETYLNLHPQLQLLSRRHRVILSKATNPRGRIKHTIKFKPPKEMSTKWFFQNDFSHTPLIQLNASAADFQYVTLGCCNVSQMSTFYALNCEHFFKESTWAQFKSTPYMPYTTLKLPLTFVFTKQGGQEGRYVIDNDTFGTGVGSYTKSVARLVGWFNNRVLLAKAVYQDNKPTGQLDESKKLATLPIVTVRYNPIEDTGSGNEVWLTSIFHGAYDKPSVTPDYLIKGYPLYLAFYGYYNFLLQTSNDKGIMYSHMFVVKSPALKPLQSSTGQQFYPIVDWDFLNGKLPYDEFIGDNDSRKWYPTVESQLVSINNFVQSGPYIPRLDNQRNSTWELRYKLTMYFKWGGPQVSDPPIDDPQHKKDYPTPGGVQEALQIADPKKQKPETMFHEWDYRRGIITTAAIKRMSDNLETDSSLQSDDSEPEKKKKRVSKSLPCLQKKEEKIKKCLQELFEKDTYQESQDLKLLIKQQHQQQQQLKSNILELLTDLKQKQRYLSLQTGNLN</sequence>
<protein>
    <recommendedName>
        <fullName evidence="6">Capsid protein</fullName>
    </recommendedName>
</protein>
<evidence type="ECO:0000256" key="4">
    <source>
        <dbReference type="ARBA" id="ARBA00022561"/>
    </source>
</evidence>
<comment type="similarity">
    <text evidence="2 6">Belongs to the anelloviridae capsid protein family.</text>
</comment>
<accession>A0AAU7ST86</accession>
<keyword evidence="5 6" id="KW-0946">Virion</keyword>
<proteinExistence type="inferred from homology"/>
<organism evidence="8">
    <name type="scientific">Gammatorquevirus 005A</name>
    <dbReference type="NCBI Taxonomy" id="3163417"/>
    <lineage>
        <taxon>Viruses</taxon>
        <taxon>Monodnaviria</taxon>
        <taxon>Shotokuvirae</taxon>
        <taxon>Commensaviricota</taxon>
        <taxon>Cardeaviricetes</taxon>
        <taxon>Sanitavirales</taxon>
        <taxon>Anelloviridae</taxon>
        <taxon>Gammatorquevirus</taxon>
    </lineage>
</organism>
<comment type="function">
    <text evidence="6">Self-assembles to form an icosahedral capsid.</text>
</comment>
<dbReference type="EMBL" id="PP857098">
    <property type="protein sequence ID" value="XBU06645.1"/>
    <property type="molecule type" value="Genomic_DNA"/>
</dbReference>
<reference evidence="8" key="1">
    <citation type="submission" date="2024-05" db="EMBL/GenBank/DDBJ databases">
        <authorList>
            <person name="Laubscher F."/>
            <person name="Chudzinski V."/>
            <person name="Cordey S."/>
            <person name="Hosszu-Fellous K."/>
            <person name="Kaiser L."/>
        </authorList>
    </citation>
    <scope>NUCLEOTIDE SEQUENCE</scope>
    <source>
        <strain evidence="8">1212D4-14</strain>
    </source>
</reference>
<evidence type="ECO:0000256" key="5">
    <source>
        <dbReference type="ARBA" id="ARBA00022844"/>
    </source>
</evidence>
<evidence type="ECO:0000256" key="3">
    <source>
        <dbReference type="ARBA" id="ARBA00022431"/>
    </source>
</evidence>
<dbReference type="GO" id="GO:0039615">
    <property type="term" value="C:T=1 icosahedral viral capsid"/>
    <property type="evidence" value="ECO:0007669"/>
    <property type="project" value="UniProtKB-UniRule"/>
</dbReference>
<comment type="subcellular location">
    <subcellularLocation>
        <location evidence="1 6">Virion</location>
    </subcellularLocation>
</comment>
<keyword evidence="3 6" id="KW-1140">T=1 icosahedral capsid protein</keyword>
<feature type="region of interest" description="Disordered" evidence="7">
    <location>
        <begin position="24"/>
        <end position="54"/>
    </location>
</feature>
<evidence type="ECO:0000313" key="8">
    <source>
        <dbReference type="EMBL" id="XBU06645.1"/>
    </source>
</evidence>
<evidence type="ECO:0000256" key="7">
    <source>
        <dbReference type="SAM" id="MobiDB-lite"/>
    </source>
</evidence>
<evidence type="ECO:0000256" key="2">
    <source>
        <dbReference type="ARBA" id="ARBA00006131"/>
    </source>
</evidence>
<dbReference type="InterPro" id="IPR004219">
    <property type="entry name" value="TTvirus_Unk"/>
</dbReference>